<organism evidence="1 2">
    <name type="scientific">Acanthopleuribacter pedis</name>
    <dbReference type="NCBI Taxonomy" id="442870"/>
    <lineage>
        <taxon>Bacteria</taxon>
        <taxon>Pseudomonadati</taxon>
        <taxon>Acidobacteriota</taxon>
        <taxon>Holophagae</taxon>
        <taxon>Acanthopleuribacterales</taxon>
        <taxon>Acanthopleuribacteraceae</taxon>
        <taxon>Acanthopleuribacter</taxon>
    </lineage>
</organism>
<evidence type="ECO:0000313" key="1">
    <source>
        <dbReference type="EMBL" id="MBO1320706.1"/>
    </source>
</evidence>
<dbReference type="EMBL" id="JAFREP010000019">
    <property type="protein sequence ID" value="MBO1320706.1"/>
    <property type="molecule type" value="Genomic_DNA"/>
</dbReference>
<dbReference type="AlphaFoldDB" id="A0A8J7U6T4"/>
<comment type="caution">
    <text evidence="1">The sequence shown here is derived from an EMBL/GenBank/DDBJ whole genome shotgun (WGS) entry which is preliminary data.</text>
</comment>
<keyword evidence="2" id="KW-1185">Reference proteome</keyword>
<evidence type="ECO:0000313" key="2">
    <source>
        <dbReference type="Proteomes" id="UP000664417"/>
    </source>
</evidence>
<reference evidence="1" key="1">
    <citation type="submission" date="2021-03" db="EMBL/GenBank/DDBJ databases">
        <authorList>
            <person name="Wang G."/>
        </authorList>
    </citation>
    <scope>NUCLEOTIDE SEQUENCE</scope>
    <source>
        <strain evidence="1">KCTC 12899</strain>
    </source>
</reference>
<proteinExistence type="predicted"/>
<gene>
    <name evidence="1" type="ORF">J3U88_19665</name>
</gene>
<dbReference type="RefSeq" id="WP_207860661.1">
    <property type="nucleotide sequence ID" value="NZ_JAFREP010000019.1"/>
</dbReference>
<dbReference type="Proteomes" id="UP000664417">
    <property type="component" value="Unassembled WGS sequence"/>
</dbReference>
<name>A0A8J7U6T4_9BACT</name>
<accession>A0A8J7U6T4</accession>
<protein>
    <submittedName>
        <fullName evidence="1">Uncharacterized protein</fullName>
    </submittedName>
</protein>
<sequence length="536" mass="58653">MREFGIPGAPDHELNRGPASQAIGQAAAASHLLLAHYEYRHVLQAPEHWLPQNRPDLAGERAWSAGILPENKYSSFRNDLMLGSFHPNHRAKWTAHELCHGLVGFAWKPDASLLFHATAARLSELLPVALFYFLDEVHLNRCPEHQFGGPLFGTFCAACELAAAKGPRAPRDGDARWLADGLDFVQRELDAVARTIETGRPLARPWANLDLCSDGLAYAAAQQRRLNSPVFAQYIEAFFPEQCGHHKDLQGLIDRIAEVSAALTGGAAPTPWRADRALWQSQDIGWRFLELAEDCDSDIAVQLKQAAWRLAESPDDQGLETAIDTYLALNEEFYLPEPESFFGVGYALPKGFGFDLTQIAAGLQSACPRTWELLDQERVAHAFAAADAPQRHPLGLRFAEWLAASNHEHAELAVVEAWCSHAPAADPRVLSLAGPPPAKAQFVLAPDARLIDVAQPLKKQLGLTELSLPANLPPALLAVRRDASGQVLLSECDPGPAAALRRLREGAADQAQLGLDDEHLQALIEACLITPTRWTV</sequence>